<dbReference type="Proteomes" id="UP000053239">
    <property type="component" value="Unassembled WGS sequence"/>
</dbReference>
<sequence length="265" mass="30564">MGCSSEEKNANYDFFNNIDTYIEEVKKIENSMQAYTSIDDCNNFSSQHNSLGNVERAKSLCNRFGILQKHLVAIKSQVSDPCNFLNYWLNSELNQPWFSENNITSHIYNGMESQLDSKDDYTSLDCILCNISKDELYKMNKLYNLYKNYSKLNTILDSKSEENKQEILTLSLQCCTDYNDVSYMCNSDNKDNNTKFCEQLNTFISKYDKLDEKVVGPEYDFSDYFIKLSECPNTKIITTAVTGTFVGLIPLFGVLYKVSELNIKL</sequence>
<reference evidence="2 3" key="1">
    <citation type="submission" date="2011-09" db="EMBL/GenBank/DDBJ databases">
        <title>The Genome Sequence of Plasmodium vivax North Korean.</title>
        <authorList>
            <consortium name="The Broad Institute Genome Sequencing Platform"/>
            <consortium name="The Broad Institute Genome Sequencing Center for Infectious Disease"/>
            <person name="Neafsey D."/>
            <person name="Carlton J."/>
            <person name="Barnwell J."/>
            <person name="Collins W."/>
            <person name="Escalante A."/>
            <person name="Mullikin J."/>
            <person name="Saul A."/>
            <person name="Guigo R."/>
            <person name="Camara F."/>
            <person name="Young S.K."/>
            <person name="Zeng Q."/>
            <person name="Gargeya S."/>
            <person name="Fitzgerald M."/>
            <person name="Haas B."/>
            <person name="Abouelleil A."/>
            <person name="Alvarado L."/>
            <person name="Arachchi H.M."/>
            <person name="Berlin A."/>
            <person name="Brown A."/>
            <person name="Chapman S.B."/>
            <person name="Chen Z."/>
            <person name="Dunbar C."/>
            <person name="Freedman E."/>
            <person name="Gearin G."/>
            <person name="Gellesch M."/>
            <person name="Goldberg J."/>
            <person name="Griggs A."/>
            <person name="Gujja S."/>
            <person name="Heiman D."/>
            <person name="Howarth C."/>
            <person name="Larson L."/>
            <person name="Lui A."/>
            <person name="MacDonald P.J.P."/>
            <person name="Montmayeur A."/>
            <person name="Murphy C."/>
            <person name="Neiman D."/>
            <person name="Pearson M."/>
            <person name="Priest M."/>
            <person name="Roberts A."/>
            <person name="Saif S."/>
            <person name="Shea T."/>
            <person name="Shenoy N."/>
            <person name="Sisk P."/>
            <person name="Stolte C."/>
            <person name="Sykes S."/>
            <person name="Wortman J."/>
            <person name="Nusbaum C."/>
            <person name="Birren B."/>
        </authorList>
    </citation>
    <scope>NUCLEOTIDE SEQUENCE [LARGE SCALE GENOMIC DNA]</scope>
    <source>
        <strain evidence="2 3">North Korean</strain>
    </source>
</reference>
<keyword evidence="1" id="KW-0812">Transmembrane</keyword>
<keyword evidence="1" id="KW-1133">Transmembrane helix</keyword>
<protein>
    <recommendedName>
        <fullName evidence="4">PIR Superfamily Protein</fullName>
    </recommendedName>
</protein>
<dbReference type="Pfam" id="PF05795">
    <property type="entry name" value="Plasmodium_Vir"/>
    <property type="match status" value="1"/>
</dbReference>
<evidence type="ECO:0000313" key="3">
    <source>
        <dbReference type="Proteomes" id="UP000053239"/>
    </source>
</evidence>
<feature type="transmembrane region" description="Helical" evidence="1">
    <location>
        <begin position="236"/>
        <end position="256"/>
    </location>
</feature>
<evidence type="ECO:0008006" key="4">
    <source>
        <dbReference type="Google" id="ProtNLM"/>
    </source>
</evidence>
<evidence type="ECO:0000313" key="2">
    <source>
        <dbReference type="EMBL" id="KNA01608.1"/>
    </source>
</evidence>
<dbReference type="OrthoDB" id="388662at2759"/>
<dbReference type="InterPro" id="IPR008780">
    <property type="entry name" value="Plasmodium_Vir"/>
</dbReference>
<organism evidence="2 3">
    <name type="scientific">Plasmodium vivax North Korean</name>
    <dbReference type="NCBI Taxonomy" id="1035514"/>
    <lineage>
        <taxon>Eukaryota</taxon>
        <taxon>Sar</taxon>
        <taxon>Alveolata</taxon>
        <taxon>Apicomplexa</taxon>
        <taxon>Aconoidasida</taxon>
        <taxon>Haemosporida</taxon>
        <taxon>Plasmodiidae</taxon>
        <taxon>Plasmodium</taxon>
        <taxon>Plasmodium (Plasmodium)</taxon>
    </lineage>
</organism>
<keyword evidence="1" id="KW-0472">Membrane</keyword>
<dbReference type="EMBL" id="KQ235247">
    <property type="protein sequence ID" value="KNA01608.1"/>
    <property type="molecule type" value="Genomic_DNA"/>
</dbReference>
<name>A0A0J9U370_PLAVI</name>
<evidence type="ECO:0000256" key="1">
    <source>
        <dbReference type="SAM" id="Phobius"/>
    </source>
</evidence>
<dbReference type="AlphaFoldDB" id="A0A0J9U370"/>
<proteinExistence type="predicted"/>
<accession>A0A0J9U370</accession>
<gene>
    <name evidence="2" type="ORF">PVNG_05973</name>
</gene>